<reference evidence="10" key="1">
    <citation type="submission" date="2016-05" db="EMBL/GenBank/DDBJ databases">
        <title>Paenibacillus oryzae. sp. nov., isolated from the rice root.</title>
        <authorList>
            <person name="Zhang J."/>
            <person name="Zhang X."/>
        </authorList>
    </citation>
    <scope>NUCLEOTIDE SEQUENCE [LARGE SCALE GENOMIC DNA]</scope>
    <source>
        <strain evidence="10">KCTC13222</strain>
    </source>
</reference>
<keyword evidence="5 7" id="KW-1133">Transmembrane helix</keyword>
<evidence type="ECO:0000313" key="10">
    <source>
        <dbReference type="Proteomes" id="UP000093309"/>
    </source>
</evidence>
<accession>A0A1C0ZWU2</accession>
<gene>
    <name evidence="9" type="ORF">A8709_32610</name>
</gene>
<dbReference type="AlphaFoldDB" id="A0A1C0ZWU2"/>
<feature type="transmembrane region" description="Helical" evidence="7">
    <location>
        <begin position="185"/>
        <end position="208"/>
    </location>
</feature>
<comment type="caution">
    <text evidence="9">The sequence shown here is derived from an EMBL/GenBank/DDBJ whole genome shotgun (WGS) entry which is preliminary data.</text>
</comment>
<comment type="similarity">
    <text evidence="7">Belongs to the binding-protein-dependent transport system permease family.</text>
</comment>
<dbReference type="SUPFAM" id="SSF161098">
    <property type="entry name" value="MetI-like"/>
    <property type="match status" value="1"/>
</dbReference>
<dbReference type="PROSITE" id="PS50928">
    <property type="entry name" value="ABC_TM1"/>
    <property type="match status" value="1"/>
</dbReference>
<keyword evidence="3" id="KW-1003">Cell membrane</keyword>
<feature type="transmembrane region" description="Helical" evidence="7">
    <location>
        <begin position="76"/>
        <end position="100"/>
    </location>
</feature>
<dbReference type="RefSeq" id="WP_065856969.1">
    <property type="nucleotide sequence ID" value="NZ_LYPC01000027.1"/>
</dbReference>
<evidence type="ECO:0000259" key="8">
    <source>
        <dbReference type="PROSITE" id="PS50928"/>
    </source>
</evidence>
<proteinExistence type="inferred from homology"/>
<evidence type="ECO:0000256" key="4">
    <source>
        <dbReference type="ARBA" id="ARBA00022692"/>
    </source>
</evidence>
<organism evidence="9 10">
    <name type="scientific">Paenibacillus pectinilyticus</name>
    <dbReference type="NCBI Taxonomy" id="512399"/>
    <lineage>
        <taxon>Bacteria</taxon>
        <taxon>Bacillati</taxon>
        <taxon>Bacillota</taxon>
        <taxon>Bacilli</taxon>
        <taxon>Bacillales</taxon>
        <taxon>Paenibacillaceae</taxon>
        <taxon>Paenibacillus</taxon>
    </lineage>
</organism>
<dbReference type="Proteomes" id="UP000093309">
    <property type="component" value="Unassembled WGS sequence"/>
</dbReference>
<keyword evidence="10" id="KW-1185">Reference proteome</keyword>
<evidence type="ECO:0000256" key="6">
    <source>
        <dbReference type="ARBA" id="ARBA00023136"/>
    </source>
</evidence>
<feature type="transmembrane region" description="Helical" evidence="7">
    <location>
        <begin position="259"/>
        <end position="278"/>
    </location>
</feature>
<evidence type="ECO:0000256" key="3">
    <source>
        <dbReference type="ARBA" id="ARBA00022475"/>
    </source>
</evidence>
<dbReference type="GO" id="GO:0055085">
    <property type="term" value="P:transmembrane transport"/>
    <property type="evidence" value="ECO:0007669"/>
    <property type="project" value="InterPro"/>
</dbReference>
<evidence type="ECO:0000313" key="9">
    <source>
        <dbReference type="EMBL" id="OCT12560.1"/>
    </source>
</evidence>
<evidence type="ECO:0000256" key="5">
    <source>
        <dbReference type="ARBA" id="ARBA00022989"/>
    </source>
</evidence>
<comment type="subcellular location">
    <subcellularLocation>
        <location evidence="1 7">Cell membrane</location>
        <topology evidence="1 7">Multi-pass membrane protein</topology>
    </subcellularLocation>
</comment>
<dbReference type="Gene3D" id="1.10.3720.10">
    <property type="entry name" value="MetI-like"/>
    <property type="match status" value="1"/>
</dbReference>
<dbReference type="InterPro" id="IPR000515">
    <property type="entry name" value="MetI-like"/>
</dbReference>
<dbReference type="PANTHER" id="PTHR43744:SF9">
    <property type="entry name" value="POLYGALACTURONAN_RHAMNOGALACTURONAN TRANSPORT SYSTEM PERMEASE PROTEIN YTCP"/>
    <property type="match status" value="1"/>
</dbReference>
<evidence type="ECO:0000256" key="2">
    <source>
        <dbReference type="ARBA" id="ARBA00022448"/>
    </source>
</evidence>
<dbReference type="Pfam" id="PF00528">
    <property type="entry name" value="BPD_transp_1"/>
    <property type="match status" value="1"/>
</dbReference>
<dbReference type="GO" id="GO:0005886">
    <property type="term" value="C:plasma membrane"/>
    <property type="evidence" value="ECO:0007669"/>
    <property type="project" value="UniProtKB-SubCell"/>
</dbReference>
<keyword evidence="4 7" id="KW-0812">Transmembrane</keyword>
<name>A0A1C0ZWU2_9BACL</name>
<evidence type="ECO:0000256" key="7">
    <source>
        <dbReference type="RuleBase" id="RU363032"/>
    </source>
</evidence>
<keyword evidence="2 7" id="KW-0813">Transport</keyword>
<evidence type="ECO:0000256" key="1">
    <source>
        <dbReference type="ARBA" id="ARBA00004651"/>
    </source>
</evidence>
<feature type="domain" description="ABC transmembrane type-1" evidence="8">
    <location>
        <begin position="77"/>
        <end position="275"/>
    </location>
</feature>
<feature type="transmembrane region" description="Helical" evidence="7">
    <location>
        <begin position="12"/>
        <end position="32"/>
    </location>
</feature>
<feature type="transmembrane region" description="Helical" evidence="7">
    <location>
        <begin position="112"/>
        <end position="131"/>
    </location>
</feature>
<dbReference type="EMBL" id="LYPC01000027">
    <property type="protein sequence ID" value="OCT12560.1"/>
    <property type="molecule type" value="Genomic_DNA"/>
</dbReference>
<dbReference type="STRING" id="512399.A8709_32610"/>
<dbReference type="OrthoDB" id="157184at2"/>
<sequence length="293" mass="33422">MPHVRRRRVDWFTIVNYTILILLSISFIAPFINLISTSIVSEEERFRRGMFILIPEHFDLYAYKILLRHGSHVYSAYMVTILRVVVGTACNLFFTILLAYGLAKRGMPFRNGIAMFVFFTMIFHGGLIPSYLLITNIGLRNSFWVMIIPGLISAFNFFIIRTFFLAIPQELEESAFMDGASPFVILWKLIVPLSMPSIVTVGLFYAVAHWNSWFDAVLYIKDNHKFPIQVVLNNILSTSTLDDEPQKFTNGRLPPVETLKAAMIVISTLPIVCVYPFIQKYFVKGAMIGAVKG</sequence>
<dbReference type="CDD" id="cd06261">
    <property type="entry name" value="TM_PBP2"/>
    <property type="match status" value="1"/>
</dbReference>
<feature type="transmembrane region" description="Helical" evidence="7">
    <location>
        <begin position="143"/>
        <end position="164"/>
    </location>
</feature>
<dbReference type="InterPro" id="IPR035906">
    <property type="entry name" value="MetI-like_sf"/>
</dbReference>
<protein>
    <submittedName>
        <fullName evidence="9">ABC transporter permease</fullName>
    </submittedName>
</protein>
<dbReference type="PANTHER" id="PTHR43744">
    <property type="entry name" value="ABC TRANSPORTER PERMEASE PROTEIN MG189-RELATED-RELATED"/>
    <property type="match status" value="1"/>
</dbReference>
<keyword evidence="6 7" id="KW-0472">Membrane</keyword>